<comment type="caution">
    <text evidence="1">The sequence shown here is derived from an EMBL/GenBank/DDBJ whole genome shotgun (WGS) entry which is preliminary data.</text>
</comment>
<accession>A0AAV6QU36</accession>
<name>A0AAV6QU36_SOLSE</name>
<reference evidence="1 2" key="1">
    <citation type="journal article" date="2021" name="Sci. Rep.">
        <title>Chromosome anchoring in Senegalese sole (Solea senegalensis) reveals sex-associated markers and genome rearrangements in flatfish.</title>
        <authorList>
            <person name="Guerrero-Cozar I."/>
            <person name="Gomez-Garrido J."/>
            <person name="Berbel C."/>
            <person name="Martinez-Blanch J.F."/>
            <person name="Alioto T."/>
            <person name="Claros M.G."/>
            <person name="Gagnaire P.A."/>
            <person name="Manchado M."/>
        </authorList>
    </citation>
    <scope>NUCLEOTIDE SEQUENCE [LARGE SCALE GENOMIC DNA]</scope>
    <source>
        <strain evidence="1">Sse05_10M</strain>
    </source>
</reference>
<evidence type="ECO:0000313" key="1">
    <source>
        <dbReference type="EMBL" id="KAG7495585.1"/>
    </source>
</evidence>
<organism evidence="1 2">
    <name type="scientific">Solea senegalensis</name>
    <name type="common">Senegalese sole</name>
    <dbReference type="NCBI Taxonomy" id="28829"/>
    <lineage>
        <taxon>Eukaryota</taxon>
        <taxon>Metazoa</taxon>
        <taxon>Chordata</taxon>
        <taxon>Craniata</taxon>
        <taxon>Vertebrata</taxon>
        <taxon>Euteleostomi</taxon>
        <taxon>Actinopterygii</taxon>
        <taxon>Neopterygii</taxon>
        <taxon>Teleostei</taxon>
        <taxon>Neoteleostei</taxon>
        <taxon>Acanthomorphata</taxon>
        <taxon>Carangaria</taxon>
        <taxon>Pleuronectiformes</taxon>
        <taxon>Pleuronectoidei</taxon>
        <taxon>Soleidae</taxon>
        <taxon>Solea</taxon>
    </lineage>
</organism>
<dbReference type="Proteomes" id="UP000693946">
    <property type="component" value="Linkage Group LG3"/>
</dbReference>
<evidence type="ECO:0000313" key="2">
    <source>
        <dbReference type="Proteomes" id="UP000693946"/>
    </source>
</evidence>
<dbReference type="EMBL" id="JAGKHQ010000015">
    <property type="protein sequence ID" value="KAG7495585.1"/>
    <property type="molecule type" value="Genomic_DNA"/>
</dbReference>
<keyword evidence="2" id="KW-1185">Reference proteome</keyword>
<protein>
    <submittedName>
        <fullName evidence="1">Uncharacterized protein</fullName>
    </submittedName>
</protein>
<proteinExistence type="predicted"/>
<sequence length="71" mass="7747">MEPEQARSQTWIVAQCECVCVTDAAVRPSPNPLCIRVAESNVKMMLTEGNRRQGTLIISSTSSCCLSACDR</sequence>
<gene>
    <name evidence="1" type="ORF">JOB18_002318</name>
</gene>
<dbReference type="AlphaFoldDB" id="A0AAV6QU36"/>